<evidence type="ECO:0000313" key="3">
    <source>
        <dbReference type="Proteomes" id="UP001215598"/>
    </source>
</evidence>
<accession>A0AAD7I544</accession>
<organism evidence="2 3">
    <name type="scientific">Mycena metata</name>
    <dbReference type="NCBI Taxonomy" id="1033252"/>
    <lineage>
        <taxon>Eukaryota</taxon>
        <taxon>Fungi</taxon>
        <taxon>Dikarya</taxon>
        <taxon>Basidiomycota</taxon>
        <taxon>Agaricomycotina</taxon>
        <taxon>Agaricomycetes</taxon>
        <taxon>Agaricomycetidae</taxon>
        <taxon>Agaricales</taxon>
        <taxon>Marasmiineae</taxon>
        <taxon>Mycenaceae</taxon>
        <taxon>Mycena</taxon>
    </lineage>
</organism>
<feature type="compositionally biased region" description="Basic and acidic residues" evidence="1">
    <location>
        <begin position="135"/>
        <end position="145"/>
    </location>
</feature>
<name>A0AAD7I544_9AGAR</name>
<feature type="region of interest" description="Disordered" evidence="1">
    <location>
        <begin position="260"/>
        <end position="285"/>
    </location>
</feature>
<evidence type="ECO:0000256" key="1">
    <source>
        <dbReference type="SAM" id="MobiDB-lite"/>
    </source>
</evidence>
<sequence>MPRRRRRPRKLSGLRSFHRGILTYPAEMRFHESLPVAYSIALPKCGSTSLPPCRLLAHDYLLALLNRFFHDSPLTTHGSTQWHISNFNSADVHSGTSRIIFWGTHIVNSPRHIANSPRAAMSDSGELSGDGGDGDACHTQDETKKRCTSAQLRAMDAYRERPVTVTNCVARRGNAWRPSFWSQAAPTFTRQRGRAIPGAGARREQALSHAGTLAKKQQVRRARNYIAKHGHKAWNAMYDKHFIEAEGYEAWASAHGIAIDQRHDEDEGSADDEPTQPGPSHRRRR</sequence>
<reference evidence="2" key="1">
    <citation type="submission" date="2023-03" db="EMBL/GenBank/DDBJ databases">
        <title>Massive genome expansion in bonnet fungi (Mycena s.s.) driven by repeated elements and novel gene families across ecological guilds.</title>
        <authorList>
            <consortium name="Lawrence Berkeley National Laboratory"/>
            <person name="Harder C.B."/>
            <person name="Miyauchi S."/>
            <person name="Viragh M."/>
            <person name="Kuo A."/>
            <person name="Thoen E."/>
            <person name="Andreopoulos B."/>
            <person name="Lu D."/>
            <person name="Skrede I."/>
            <person name="Drula E."/>
            <person name="Henrissat B."/>
            <person name="Morin E."/>
            <person name="Kohler A."/>
            <person name="Barry K."/>
            <person name="LaButti K."/>
            <person name="Morin E."/>
            <person name="Salamov A."/>
            <person name="Lipzen A."/>
            <person name="Mereny Z."/>
            <person name="Hegedus B."/>
            <person name="Baldrian P."/>
            <person name="Stursova M."/>
            <person name="Weitz H."/>
            <person name="Taylor A."/>
            <person name="Grigoriev I.V."/>
            <person name="Nagy L.G."/>
            <person name="Martin F."/>
            <person name="Kauserud H."/>
        </authorList>
    </citation>
    <scope>NUCLEOTIDE SEQUENCE</scope>
    <source>
        <strain evidence="2">CBHHK182m</strain>
    </source>
</reference>
<protein>
    <submittedName>
        <fullName evidence="2">Uncharacterized protein</fullName>
    </submittedName>
</protein>
<comment type="caution">
    <text evidence="2">The sequence shown here is derived from an EMBL/GenBank/DDBJ whole genome shotgun (WGS) entry which is preliminary data.</text>
</comment>
<gene>
    <name evidence="2" type="ORF">B0H16DRAFT_1467535</name>
</gene>
<keyword evidence="3" id="KW-1185">Reference proteome</keyword>
<dbReference type="EMBL" id="JARKIB010000132">
    <property type="protein sequence ID" value="KAJ7734405.1"/>
    <property type="molecule type" value="Genomic_DNA"/>
</dbReference>
<dbReference type="Proteomes" id="UP001215598">
    <property type="component" value="Unassembled WGS sequence"/>
</dbReference>
<evidence type="ECO:0000313" key="2">
    <source>
        <dbReference type="EMBL" id="KAJ7734405.1"/>
    </source>
</evidence>
<feature type="region of interest" description="Disordered" evidence="1">
    <location>
        <begin position="117"/>
        <end position="145"/>
    </location>
</feature>
<dbReference type="AlphaFoldDB" id="A0AAD7I544"/>
<proteinExistence type="predicted"/>